<accession>A0A8W8KFS9</accession>
<keyword evidence="8 13" id="KW-0460">Magnesium</keyword>
<feature type="transmembrane region" description="Helical" evidence="13">
    <location>
        <begin position="507"/>
        <end position="526"/>
    </location>
</feature>
<evidence type="ECO:0000256" key="13">
    <source>
        <dbReference type="RuleBase" id="RU362082"/>
    </source>
</evidence>
<feature type="transmembrane region" description="Helical" evidence="13">
    <location>
        <begin position="951"/>
        <end position="973"/>
    </location>
</feature>
<feature type="domain" description="P5B-type ATPase N-terminal" evidence="17">
    <location>
        <begin position="30"/>
        <end position="108"/>
    </location>
</feature>
<dbReference type="Gene3D" id="3.40.50.1000">
    <property type="entry name" value="HAD superfamily/HAD-like"/>
    <property type="match status" value="1"/>
</dbReference>
<dbReference type="SUPFAM" id="SSF56784">
    <property type="entry name" value="HAD-like"/>
    <property type="match status" value="1"/>
</dbReference>
<dbReference type="SUPFAM" id="SSF81653">
    <property type="entry name" value="Calcium ATPase, transduction domain A"/>
    <property type="match status" value="1"/>
</dbReference>
<dbReference type="SUPFAM" id="SSF81665">
    <property type="entry name" value="Calcium ATPase, transmembrane domain M"/>
    <property type="match status" value="1"/>
</dbReference>
<feature type="transmembrane region" description="Helical" evidence="13">
    <location>
        <begin position="467"/>
        <end position="487"/>
    </location>
</feature>
<dbReference type="PROSITE" id="PS00154">
    <property type="entry name" value="ATPASE_E1_E2"/>
    <property type="match status" value="1"/>
</dbReference>
<dbReference type="InterPro" id="IPR001757">
    <property type="entry name" value="P_typ_ATPase"/>
</dbReference>
<feature type="transmembrane region" description="Helical" evidence="13">
    <location>
        <begin position="1011"/>
        <end position="1041"/>
    </location>
</feature>
<evidence type="ECO:0000256" key="9">
    <source>
        <dbReference type="ARBA" id="ARBA00022967"/>
    </source>
</evidence>
<dbReference type="GO" id="GO:0046872">
    <property type="term" value="F:metal ion binding"/>
    <property type="evidence" value="ECO:0007669"/>
    <property type="project" value="UniProtKB-UniRule"/>
</dbReference>
<keyword evidence="10 13" id="KW-1133">Transmembrane helix</keyword>
<evidence type="ECO:0000259" key="17">
    <source>
        <dbReference type="Pfam" id="PF12409"/>
    </source>
</evidence>
<evidence type="ECO:0000256" key="12">
    <source>
        <dbReference type="ARBA" id="ARBA00049360"/>
    </source>
</evidence>
<dbReference type="EC" id="7.2.2.-" evidence="13"/>
<keyword evidence="7 13" id="KW-0067">ATP-binding</keyword>
<feature type="region of interest" description="Disordered" evidence="14">
    <location>
        <begin position="1247"/>
        <end position="1269"/>
    </location>
</feature>
<dbReference type="NCBIfam" id="TIGR01657">
    <property type="entry name" value="P-ATPase-V"/>
    <property type="match status" value="1"/>
</dbReference>
<organism evidence="18 19">
    <name type="scientific">Magallana gigas</name>
    <name type="common">Pacific oyster</name>
    <name type="synonym">Crassostrea gigas</name>
    <dbReference type="NCBI Taxonomy" id="29159"/>
    <lineage>
        <taxon>Eukaryota</taxon>
        <taxon>Metazoa</taxon>
        <taxon>Spiralia</taxon>
        <taxon>Lophotrochozoa</taxon>
        <taxon>Mollusca</taxon>
        <taxon>Bivalvia</taxon>
        <taxon>Autobranchia</taxon>
        <taxon>Pteriomorphia</taxon>
        <taxon>Ostreida</taxon>
        <taxon>Ostreoidea</taxon>
        <taxon>Ostreidae</taxon>
        <taxon>Magallana</taxon>
    </lineage>
</organism>
<dbReference type="SFLD" id="SFLDF00027">
    <property type="entry name" value="p-type_atpase"/>
    <property type="match status" value="1"/>
</dbReference>
<dbReference type="SUPFAM" id="SSF81660">
    <property type="entry name" value="Metal cation-transporting ATPase, ATP-binding domain N"/>
    <property type="match status" value="1"/>
</dbReference>
<evidence type="ECO:0000256" key="14">
    <source>
        <dbReference type="SAM" id="MobiDB-lite"/>
    </source>
</evidence>
<dbReference type="GO" id="GO:0015203">
    <property type="term" value="F:polyamine transmembrane transporter activity"/>
    <property type="evidence" value="ECO:0007669"/>
    <property type="project" value="TreeGrafter"/>
</dbReference>
<dbReference type="FunFam" id="3.40.50.1000:FF:000045">
    <property type="entry name" value="Cation-transporting ATPase"/>
    <property type="match status" value="1"/>
</dbReference>
<feature type="transmembrane region" description="Helical" evidence="13">
    <location>
        <begin position="47"/>
        <end position="67"/>
    </location>
</feature>
<evidence type="ECO:0000256" key="1">
    <source>
        <dbReference type="ARBA" id="ARBA00004141"/>
    </source>
</evidence>
<dbReference type="InterPro" id="IPR008250">
    <property type="entry name" value="ATPase_P-typ_transduc_dom_A_sf"/>
</dbReference>
<protein>
    <recommendedName>
        <fullName evidence="13">Cation-transporting ATPase</fullName>
        <ecNumber evidence="13">7.2.2.-</ecNumber>
    </recommendedName>
</protein>
<dbReference type="GO" id="GO:0140358">
    <property type="term" value="F:P-type transmembrane transporter activity"/>
    <property type="evidence" value="ECO:0007669"/>
    <property type="project" value="InterPro"/>
</dbReference>
<dbReference type="InterPro" id="IPR036412">
    <property type="entry name" value="HAD-like_sf"/>
</dbReference>
<proteinExistence type="inferred from homology"/>
<dbReference type="PRINTS" id="PR00119">
    <property type="entry name" value="CATATPASE"/>
</dbReference>
<keyword evidence="6 13" id="KW-0547">Nucleotide-binding</keyword>
<dbReference type="FunFam" id="1.20.1110.10:FF:000023">
    <property type="entry name" value="Cation-transporting ATPase"/>
    <property type="match status" value="1"/>
</dbReference>
<evidence type="ECO:0000256" key="2">
    <source>
        <dbReference type="ARBA" id="ARBA00006000"/>
    </source>
</evidence>
<comment type="subcellular location">
    <subcellularLocation>
        <location evidence="1 13">Membrane</location>
        <topology evidence="1 13">Multi-pass membrane protein</topology>
    </subcellularLocation>
</comment>
<feature type="transmembrane region" description="Helical" evidence="13">
    <location>
        <begin position="1061"/>
        <end position="1080"/>
    </location>
</feature>
<evidence type="ECO:0000256" key="5">
    <source>
        <dbReference type="ARBA" id="ARBA00022723"/>
    </source>
</evidence>
<evidence type="ECO:0000259" key="15">
    <source>
        <dbReference type="Pfam" id="PF00122"/>
    </source>
</evidence>
<sequence>MNKKKEVKVKVGLSGPPPMKSGFQYVNPGQEDQMEISGYRPSLIRKVIVWFFIIITAGLLRLFFYWLPHLFIKFTHTECSLSEAKVVILKDQYKQWFVSKVKVHSKNGQPAAGVKKDEVMGIAFSKNPYDSNTPLKMGDTKSEERGVIKVIQGRVMYVNQVFEKVFNSMVSREDSTDDHVSSGLVSEVDRILELNRKFVRYFITKKIKYIWSNESQTFKKLEGLDKNTKCSYFHACKGLTYPQQQERVAMFGSNSIQIHVTPIIRILFKEVLSPFYIFQMFSCGIWFADEYYYYASCIVVISVVSISATIYQTRKMQRALRNTIESSTIVSRLHGEDFVDVCSDDLVPGDIISIPRNGCVMQCDAVLLTGNCIVNESMLTGESVPVTKTPLPNPKISKSRGEDILFNLKEHSKHVLFCGTHILQTRFYGSQQVKAVVLRTGFSTAKGELVRSIMHPKPVDFKFNRDTYIFVAILAAIAGVGFIYTVVIMVEEHEAFVDIFLRSMDLITIAVPPALPAALTIGIVFAQRRLKRGQIYCISPRSINVSGTINAVCFDKTGTLTEDGLDMQSVVPVQDGRFAEEVQDIKQLSSDQRLLLNAMTTCHSLTIINGVLSGDPLDLIMFNATEWELEEPGEEEASRYDMIVPTIVRPQGARNGKGTFDQQFVPITEEIAIMRQFTFASSLQRMSVITRKLGAPNFELFSKGAPEMIASLSKPETLPSNFHENPKRASGEEPYLLGFLVLENRLKPETTPIIHQLLEANIRTIMVTGDNMLTALSVARECGMVGENQKIILVQAFPGTTGKNDPWLEYMYTEDPQDHHQKSTKETKIAMPDSTDSNYHFALDGRSWAIIRKHFPLTLQKICVRGTVFARMSPDQKSQLIEVLQELGYFVGMCGDGANDCGALKAAHAGISLSEAEASVASPFTSKQPNIECVPTLIRQGRAALVTSFGIFKYMACYSLTQFVSVLILYWIFANLTDFEFLYIDLFLLTSLSVTFGYTNAYDKLSKDPPLVSLFSVAPVLSILLHMLIQTAAQVFCYFNVQDQPWFVPYEVNEDDDYTSYENMAVFVISMYQYVTLAIIFSKGRPYRKTIFTNYLFIANLVVCIGMNLWLNIYPIEDVATFFELKVPPSIPYRLIYLGIAAINFFVDYLIETFIIDSYFVKERLQCWIEDIFSNSKYQYEIVEEEIVRDSSWPNISSAESLAQAFERLDSQQARDFDQSSLLSSLLDSASETQSIRSLRSVEMETSHRDFNGEPALNTGASNTSNNFYGEIDDESQLITDDLDKGVDNLAMDLDEQGPDVNSQKL</sequence>
<dbReference type="EnsemblMetazoa" id="G23413.2">
    <property type="protein sequence ID" value="G23413.2:cds"/>
    <property type="gene ID" value="G23413"/>
</dbReference>
<dbReference type="GO" id="GO:0016020">
    <property type="term" value="C:membrane"/>
    <property type="evidence" value="ECO:0007669"/>
    <property type="project" value="UniProtKB-SubCell"/>
</dbReference>
<dbReference type="InterPro" id="IPR059000">
    <property type="entry name" value="ATPase_P-type_domA"/>
</dbReference>
<dbReference type="Pfam" id="PF00702">
    <property type="entry name" value="Hydrolase"/>
    <property type="match status" value="1"/>
</dbReference>
<name>A0A8W8KFS9_MAGGI</name>
<keyword evidence="4 13" id="KW-0812">Transmembrane</keyword>
<evidence type="ECO:0000313" key="18">
    <source>
        <dbReference type="EnsemblMetazoa" id="G23413.2:cds"/>
    </source>
</evidence>
<dbReference type="Proteomes" id="UP000005408">
    <property type="component" value="Unassembled WGS sequence"/>
</dbReference>
<evidence type="ECO:0000256" key="3">
    <source>
        <dbReference type="ARBA" id="ARBA00022553"/>
    </source>
</evidence>
<feature type="compositionally biased region" description="Polar residues" evidence="14">
    <location>
        <begin position="1259"/>
        <end position="1268"/>
    </location>
</feature>
<evidence type="ECO:0000256" key="8">
    <source>
        <dbReference type="ARBA" id="ARBA00022842"/>
    </source>
</evidence>
<dbReference type="Gene3D" id="2.70.150.10">
    <property type="entry name" value="Calcium-transporting ATPase, cytoplasmic transduction domain A"/>
    <property type="match status" value="1"/>
</dbReference>
<evidence type="ECO:0000313" key="19">
    <source>
        <dbReference type="Proteomes" id="UP000005408"/>
    </source>
</evidence>
<dbReference type="GO" id="GO:0016887">
    <property type="term" value="F:ATP hydrolysis activity"/>
    <property type="evidence" value="ECO:0007669"/>
    <property type="project" value="InterPro"/>
</dbReference>
<dbReference type="InterPro" id="IPR004014">
    <property type="entry name" value="ATPase_P-typ_cation-transptr_N"/>
</dbReference>
<keyword evidence="5 13" id="KW-0479">Metal-binding</keyword>
<evidence type="ECO:0000256" key="11">
    <source>
        <dbReference type="ARBA" id="ARBA00023136"/>
    </source>
</evidence>
<feature type="transmembrane region" description="Helical" evidence="13">
    <location>
        <begin position="1092"/>
        <end position="1111"/>
    </location>
</feature>
<feature type="transmembrane region" description="Helical" evidence="13">
    <location>
        <begin position="291"/>
        <end position="311"/>
    </location>
</feature>
<dbReference type="Pfam" id="PF00122">
    <property type="entry name" value="E1-E2_ATPase"/>
    <property type="match status" value="1"/>
</dbReference>
<dbReference type="Pfam" id="PF00690">
    <property type="entry name" value="Cation_ATPase_N"/>
    <property type="match status" value="1"/>
</dbReference>
<dbReference type="InterPro" id="IPR047819">
    <property type="entry name" value="P5A-ATPase_N"/>
</dbReference>
<keyword evidence="11 13" id="KW-0472">Membrane</keyword>
<evidence type="ECO:0000259" key="16">
    <source>
        <dbReference type="Pfam" id="PF00690"/>
    </source>
</evidence>
<dbReference type="Pfam" id="PF12409">
    <property type="entry name" value="P5-ATPase"/>
    <property type="match status" value="1"/>
</dbReference>
<keyword evidence="19" id="KW-1185">Reference proteome</keyword>
<keyword evidence="3" id="KW-0597">Phosphoprotein</keyword>
<dbReference type="NCBIfam" id="TIGR01494">
    <property type="entry name" value="ATPase_P-type"/>
    <property type="match status" value="2"/>
</dbReference>
<comment type="catalytic activity">
    <reaction evidence="12 13">
        <text>ATP + H2O = ADP + phosphate + H(+)</text>
        <dbReference type="Rhea" id="RHEA:13065"/>
        <dbReference type="ChEBI" id="CHEBI:15377"/>
        <dbReference type="ChEBI" id="CHEBI:15378"/>
        <dbReference type="ChEBI" id="CHEBI:30616"/>
        <dbReference type="ChEBI" id="CHEBI:43474"/>
        <dbReference type="ChEBI" id="CHEBI:456216"/>
    </reaction>
</comment>
<dbReference type="InterPro" id="IPR023298">
    <property type="entry name" value="ATPase_P-typ_TM_dom_sf"/>
</dbReference>
<comment type="similarity">
    <text evidence="2 13">Belongs to the cation transport ATPase (P-type) (TC 3.A.3) family. Type V subfamily.</text>
</comment>
<dbReference type="InterPro" id="IPR023214">
    <property type="entry name" value="HAD_sf"/>
</dbReference>
<evidence type="ECO:0000256" key="6">
    <source>
        <dbReference type="ARBA" id="ARBA00022741"/>
    </source>
</evidence>
<feature type="domain" description="P-type ATPase A" evidence="15">
    <location>
        <begin position="327"/>
        <end position="453"/>
    </location>
</feature>
<dbReference type="PANTHER" id="PTHR45630">
    <property type="entry name" value="CATION-TRANSPORTING ATPASE-RELATED"/>
    <property type="match status" value="1"/>
</dbReference>
<dbReference type="GO" id="GO:0006874">
    <property type="term" value="P:intracellular calcium ion homeostasis"/>
    <property type="evidence" value="ECO:0007669"/>
    <property type="project" value="TreeGrafter"/>
</dbReference>
<dbReference type="GO" id="GO:0019829">
    <property type="term" value="F:ATPase-coupled monoatomic cation transmembrane transporter activity"/>
    <property type="evidence" value="ECO:0007669"/>
    <property type="project" value="UniProtKB-UniRule"/>
</dbReference>
<dbReference type="InterPro" id="IPR018303">
    <property type="entry name" value="ATPase_P-typ_P_site"/>
</dbReference>
<keyword evidence="9 13" id="KW-1278">Translocase</keyword>
<dbReference type="GO" id="GO:0005524">
    <property type="term" value="F:ATP binding"/>
    <property type="evidence" value="ECO:0007669"/>
    <property type="project" value="UniProtKB-UniRule"/>
</dbReference>
<dbReference type="InterPro" id="IPR044492">
    <property type="entry name" value="P_typ_ATPase_HD_dom"/>
</dbReference>
<dbReference type="InterPro" id="IPR023299">
    <property type="entry name" value="ATPase_P-typ_cyto_dom_N"/>
</dbReference>
<evidence type="ECO:0000256" key="10">
    <source>
        <dbReference type="ARBA" id="ARBA00022989"/>
    </source>
</evidence>
<evidence type="ECO:0000256" key="7">
    <source>
        <dbReference type="ARBA" id="ARBA00022840"/>
    </source>
</evidence>
<feature type="transmembrane region" description="Helical" evidence="13">
    <location>
        <begin position="1131"/>
        <end position="1151"/>
    </location>
</feature>
<dbReference type="Gene3D" id="3.40.1110.10">
    <property type="entry name" value="Calcium-transporting ATPase, cytoplasmic domain N"/>
    <property type="match status" value="1"/>
</dbReference>
<dbReference type="SFLD" id="SFLDG00002">
    <property type="entry name" value="C1.7:_P-type_atpase_like"/>
    <property type="match status" value="1"/>
</dbReference>
<feature type="transmembrane region" description="Helical" evidence="13">
    <location>
        <begin position="979"/>
        <end position="999"/>
    </location>
</feature>
<feature type="domain" description="Cation-transporting P-type ATPase N-terminal" evidence="16">
    <location>
        <begin position="237"/>
        <end position="285"/>
    </location>
</feature>
<reference evidence="18" key="1">
    <citation type="submission" date="2022-08" db="UniProtKB">
        <authorList>
            <consortium name="EnsemblMetazoa"/>
        </authorList>
    </citation>
    <scope>IDENTIFICATION</scope>
    <source>
        <strain evidence="18">05x7-T-G4-1.051#20</strain>
    </source>
</reference>
<dbReference type="InterPro" id="IPR006544">
    <property type="entry name" value="P-type_TPase_V"/>
</dbReference>
<dbReference type="SFLD" id="SFLDS00003">
    <property type="entry name" value="Haloacid_Dehalogenase"/>
    <property type="match status" value="1"/>
</dbReference>
<dbReference type="PANTHER" id="PTHR45630:SF8">
    <property type="entry name" value="CATION-TRANSPORTING ATPASE"/>
    <property type="match status" value="1"/>
</dbReference>
<evidence type="ECO:0000256" key="4">
    <source>
        <dbReference type="ARBA" id="ARBA00022692"/>
    </source>
</evidence>